<protein>
    <submittedName>
        <fullName evidence="3">Atypical/ABC1/ABC1-B protein kinase</fullName>
    </submittedName>
</protein>
<dbReference type="SUPFAM" id="SSF56112">
    <property type="entry name" value="Protein kinase-like (PK-like)"/>
    <property type="match status" value="1"/>
</dbReference>
<feature type="domain" description="ABC1 atypical kinase-like" evidence="2">
    <location>
        <begin position="161"/>
        <end position="448"/>
    </location>
</feature>
<evidence type="ECO:0000313" key="3">
    <source>
        <dbReference type="EMBL" id="KAH9828736.1"/>
    </source>
</evidence>
<dbReference type="PANTHER" id="PTHR43173:SF37">
    <property type="entry name" value="ABC1 FAMILY PROTEIN C10F6.14C"/>
    <property type="match status" value="1"/>
</dbReference>
<dbReference type="InterPro" id="IPR051130">
    <property type="entry name" value="Mito_struct-func_regulator"/>
</dbReference>
<dbReference type="GeneID" id="72006159"/>
<keyword evidence="3" id="KW-0808">Transferase</keyword>
<evidence type="ECO:0000256" key="1">
    <source>
        <dbReference type="ARBA" id="ARBA00009670"/>
    </source>
</evidence>
<gene>
    <name evidence="3" type="ORF">C8Q71DRAFT_792689</name>
</gene>
<dbReference type="CDD" id="cd13969">
    <property type="entry name" value="ADCK1-like"/>
    <property type="match status" value="1"/>
</dbReference>
<evidence type="ECO:0000259" key="2">
    <source>
        <dbReference type="Pfam" id="PF03109"/>
    </source>
</evidence>
<name>A0ABQ8JXD0_9APHY</name>
<dbReference type="InterPro" id="IPR004147">
    <property type="entry name" value="ABC1_dom"/>
</dbReference>
<keyword evidence="4" id="KW-1185">Reference proteome</keyword>
<dbReference type="GO" id="GO:0016301">
    <property type="term" value="F:kinase activity"/>
    <property type="evidence" value="ECO:0007669"/>
    <property type="project" value="UniProtKB-KW"/>
</dbReference>
<comment type="caution">
    <text evidence="3">The sequence shown here is derived from an EMBL/GenBank/DDBJ whole genome shotgun (WGS) entry which is preliminary data.</text>
</comment>
<reference evidence="3 4" key="1">
    <citation type="journal article" date="2021" name="Environ. Microbiol.">
        <title>Gene family expansions and transcriptome signatures uncover fungal adaptations to wood decay.</title>
        <authorList>
            <person name="Hage H."/>
            <person name="Miyauchi S."/>
            <person name="Viragh M."/>
            <person name="Drula E."/>
            <person name="Min B."/>
            <person name="Chaduli D."/>
            <person name="Navarro D."/>
            <person name="Favel A."/>
            <person name="Norest M."/>
            <person name="Lesage-Meessen L."/>
            <person name="Balint B."/>
            <person name="Merenyi Z."/>
            <person name="de Eugenio L."/>
            <person name="Morin E."/>
            <person name="Martinez A.T."/>
            <person name="Baldrian P."/>
            <person name="Stursova M."/>
            <person name="Martinez M.J."/>
            <person name="Novotny C."/>
            <person name="Magnuson J.K."/>
            <person name="Spatafora J.W."/>
            <person name="Maurice S."/>
            <person name="Pangilinan J."/>
            <person name="Andreopoulos W."/>
            <person name="LaButti K."/>
            <person name="Hundley H."/>
            <person name="Na H."/>
            <person name="Kuo A."/>
            <person name="Barry K."/>
            <person name="Lipzen A."/>
            <person name="Henrissat B."/>
            <person name="Riley R."/>
            <person name="Ahrendt S."/>
            <person name="Nagy L.G."/>
            <person name="Grigoriev I.V."/>
            <person name="Martin F."/>
            <person name="Rosso M.N."/>
        </authorList>
    </citation>
    <scope>NUCLEOTIDE SEQUENCE [LARGE SCALE GENOMIC DNA]</scope>
    <source>
        <strain evidence="3 4">CIRM-BRFM 1785</strain>
    </source>
</reference>
<evidence type="ECO:0000313" key="4">
    <source>
        <dbReference type="Proteomes" id="UP000814176"/>
    </source>
</evidence>
<dbReference type="Pfam" id="PF03109">
    <property type="entry name" value="ABC1"/>
    <property type="match status" value="1"/>
</dbReference>
<dbReference type="Proteomes" id="UP000814176">
    <property type="component" value="Unassembled WGS sequence"/>
</dbReference>
<dbReference type="InterPro" id="IPR045307">
    <property type="entry name" value="ADCK1_dom"/>
</dbReference>
<sequence length="632" mass="71762">MVLSYSRLAAFRACAHTTSLLRPKLAGPRLSSRLTYSRPYASVSHRQASIPQSSSRTARYARRTLYFAGTLGALWFVDTEFNASAVTRNLRTFWACAMIALDYKLNFKPELSHEIPALHARVADRVYDLFTSNGGLYIKIGQAFANNAALMPAPMQDKFSKLFDDAPQVPYSVVDKVFRRELGRPPAGPDGVFEVFEEQAAASASIAQVHRAKLRPEDGGHWVAVKVQKPDVSRQVEWDLGAYRIVMWIYEKYIFDMPVYFTVDFICDHLRRELDFELEAKNAQETARFVAAEPRLADKVYVPKVFPALSTKKVMVAEWIDGVRLSDRRAIRALMGEASPADVIPSTPSATGPDYSRIMQQGPLKGGVSWIMRTMIELFSAQIFDWGWVHCDPHPGNIFVRPHPQHPGRPQFVLLDHGLYVRCRPEFQRQYAVLWKGLLTLDYGEVEAVAKEWGIGEAGLFASATLMRPVKLRRSGKSAGGESGSRRWTEMSEYERSVQLKERLRKFLTNTDKIPKELIFIGRNMRIVQGNNQQYGSPVNRIRITGSWASRSLTTDPSLTLAERLAEYRRYFTFLLATTFLDFAFYVTRVRQWALRMVGLKGEGFEDELERTMRGFARTNFGIEITQGAFDG</sequence>
<dbReference type="EMBL" id="JADCUA010000048">
    <property type="protein sequence ID" value="KAH9828736.1"/>
    <property type="molecule type" value="Genomic_DNA"/>
</dbReference>
<organism evidence="3 4">
    <name type="scientific">Rhodofomes roseus</name>
    <dbReference type="NCBI Taxonomy" id="34475"/>
    <lineage>
        <taxon>Eukaryota</taxon>
        <taxon>Fungi</taxon>
        <taxon>Dikarya</taxon>
        <taxon>Basidiomycota</taxon>
        <taxon>Agaricomycotina</taxon>
        <taxon>Agaricomycetes</taxon>
        <taxon>Polyporales</taxon>
        <taxon>Rhodofomes</taxon>
    </lineage>
</organism>
<dbReference type="RefSeq" id="XP_047772391.1">
    <property type="nucleotide sequence ID" value="XM_047925427.1"/>
</dbReference>
<accession>A0ABQ8JXD0</accession>
<dbReference type="InterPro" id="IPR011009">
    <property type="entry name" value="Kinase-like_dom_sf"/>
</dbReference>
<dbReference type="PANTHER" id="PTHR43173">
    <property type="entry name" value="ABC1 FAMILY PROTEIN"/>
    <property type="match status" value="1"/>
</dbReference>
<proteinExistence type="inferred from homology"/>
<keyword evidence="3" id="KW-0418">Kinase</keyword>
<comment type="similarity">
    <text evidence="1">Belongs to the protein kinase superfamily. ADCK protein kinase family.</text>
</comment>